<dbReference type="InterPro" id="IPR001202">
    <property type="entry name" value="WW_dom"/>
</dbReference>
<comment type="caution">
    <text evidence="3">The sequence shown here is derived from an EMBL/GenBank/DDBJ whole genome shotgun (WGS) entry which is preliminary data.</text>
</comment>
<feature type="region of interest" description="Disordered" evidence="1">
    <location>
        <begin position="240"/>
        <end position="264"/>
    </location>
</feature>
<feature type="compositionally biased region" description="Polar residues" evidence="1">
    <location>
        <begin position="72"/>
        <end position="92"/>
    </location>
</feature>
<dbReference type="InterPro" id="IPR036020">
    <property type="entry name" value="WW_dom_sf"/>
</dbReference>
<accession>X6NAN0</accession>
<organism evidence="3 4">
    <name type="scientific">Reticulomyxa filosa</name>
    <dbReference type="NCBI Taxonomy" id="46433"/>
    <lineage>
        <taxon>Eukaryota</taxon>
        <taxon>Sar</taxon>
        <taxon>Rhizaria</taxon>
        <taxon>Retaria</taxon>
        <taxon>Foraminifera</taxon>
        <taxon>Monothalamids</taxon>
        <taxon>Reticulomyxidae</taxon>
        <taxon>Reticulomyxa</taxon>
    </lineage>
</organism>
<feature type="non-terminal residue" evidence="3">
    <location>
        <position position="1"/>
    </location>
</feature>
<feature type="compositionally biased region" description="Polar residues" evidence="1">
    <location>
        <begin position="149"/>
        <end position="186"/>
    </location>
</feature>
<feature type="region of interest" description="Disordered" evidence="1">
    <location>
        <begin position="149"/>
        <end position="199"/>
    </location>
</feature>
<reference evidence="3 4" key="1">
    <citation type="journal article" date="2013" name="Curr. Biol.">
        <title>The Genome of the Foraminiferan Reticulomyxa filosa.</title>
        <authorList>
            <person name="Glockner G."/>
            <person name="Hulsmann N."/>
            <person name="Schleicher M."/>
            <person name="Noegel A.A."/>
            <person name="Eichinger L."/>
            <person name="Gallinger C."/>
            <person name="Pawlowski J."/>
            <person name="Sierra R."/>
            <person name="Euteneuer U."/>
            <person name="Pillet L."/>
            <person name="Moustafa A."/>
            <person name="Platzer M."/>
            <person name="Groth M."/>
            <person name="Szafranski K."/>
            <person name="Schliwa M."/>
        </authorList>
    </citation>
    <scope>NUCLEOTIDE SEQUENCE [LARGE SCALE GENOMIC DNA]</scope>
</reference>
<evidence type="ECO:0000313" key="4">
    <source>
        <dbReference type="Proteomes" id="UP000023152"/>
    </source>
</evidence>
<name>X6NAN0_RETFI</name>
<dbReference type="Gene3D" id="2.20.70.10">
    <property type="match status" value="1"/>
</dbReference>
<dbReference type="AlphaFoldDB" id="X6NAN0"/>
<proteinExistence type="predicted"/>
<keyword evidence="4" id="KW-1185">Reference proteome</keyword>
<evidence type="ECO:0000256" key="1">
    <source>
        <dbReference type="SAM" id="MobiDB-lite"/>
    </source>
</evidence>
<feature type="non-terminal residue" evidence="3">
    <location>
        <position position="264"/>
    </location>
</feature>
<dbReference type="CDD" id="cd00201">
    <property type="entry name" value="WW"/>
    <property type="match status" value="1"/>
</dbReference>
<evidence type="ECO:0000259" key="2">
    <source>
        <dbReference type="PROSITE" id="PS50020"/>
    </source>
</evidence>
<dbReference type="SUPFAM" id="SSF51045">
    <property type="entry name" value="WW domain"/>
    <property type="match status" value="1"/>
</dbReference>
<evidence type="ECO:0000313" key="3">
    <source>
        <dbReference type="EMBL" id="ETO22943.1"/>
    </source>
</evidence>
<dbReference type="Proteomes" id="UP000023152">
    <property type="component" value="Unassembled WGS sequence"/>
</dbReference>
<feature type="compositionally biased region" description="Low complexity" evidence="1">
    <location>
        <begin position="187"/>
        <end position="199"/>
    </location>
</feature>
<protein>
    <submittedName>
        <fullName evidence="3">Cyclin-like F-box containing protein</fullName>
    </submittedName>
</protein>
<sequence>LAIVIVIVNDNDNESGYGTGMYGMPMGVNFGMGVGGFGMNYPCPMPAPYPSTTAPNVHKDDKKAVAVDPHTSLPTSGQTACAPSDRTVSQEIDTLKSKDDANKNSTKPGLRIGEWQSYITKEGNVYYFNLLTQTTTWSMPKEFEQSVATNTVPSSSVANPILTQPNKTEGSDASSKDLQPPLQTHINANSDHTNTNTTTSTIANINANSNANANANTSANATTDVNADIDVDAQIENKTENKLNSQSEHAATLPTMPNDHFSKN</sequence>
<dbReference type="EMBL" id="ASPP01010349">
    <property type="protein sequence ID" value="ETO22943.1"/>
    <property type="molecule type" value="Genomic_DNA"/>
</dbReference>
<feature type="region of interest" description="Disordered" evidence="1">
    <location>
        <begin position="68"/>
        <end position="109"/>
    </location>
</feature>
<dbReference type="PROSITE" id="PS50020">
    <property type="entry name" value="WW_DOMAIN_2"/>
    <property type="match status" value="1"/>
</dbReference>
<gene>
    <name evidence="3" type="ORF">RFI_14249</name>
</gene>
<dbReference type="OrthoDB" id="2020426at2759"/>
<feature type="compositionally biased region" description="Basic and acidic residues" evidence="1">
    <location>
        <begin position="93"/>
        <end position="102"/>
    </location>
</feature>
<feature type="domain" description="WW" evidence="2">
    <location>
        <begin position="115"/>
        <end position="142"/>
    </location>
</feature>
<dbReference type="PROSITE" id="PS01159">
    <property type="entry name" value="WW_DOMAIN_1"/>
    <property type="match status" value="1"/>
</dbReference>
<dbReference type="Pfam" id="PF00397">
    <property type="entry name" value="WW"/>
    <property type="match status" value="1"/>
</dbReference>